<feature type="transmembrane region" description="Helical" evidence="6">
    <location>
        <begin position="214"/>
        <end position="237"/>
    </location>
</feature>
<keyword evidence="4 6" id="KW-1133">Transmembrane helix</keyword>
<keyword evidence="8" id="KW-1185">Reference proteome</keyword>
<dbReference type="PANTHER" id="PTHR11101:SF80">
    <property type="entry name" value="PHOSPHATE TRANSPORTER"/>
    <property type="match status" value="1"/>
</dbReference>
<accession>A0A0W0VFQ1</accession>
<evidence type="ECO:0000256" key="5">
    <source>
        <dbReference type="ARBA" id="ARBA00023136"/>
    </source>
</evidence>
<dbReference type="GO" id="GO:0016020">
    <property type="term" value="C:membrane"/>
    <property type="evidence" value="ECO:0007669"/>
    <property type="project" value="UniProtKB-SubCell"/>
</dbReference>
<keyword evidence="3 6" id="KW-0812">Transmembrane</keyword>
<keyword evidence="5 6" id="KW-0472">Membrane</keyword>
<feature type="transmembrane region" description="Helical" evidence="6">
    <location>
        <begin position="107"/>
        <end position="124"/>
    </location>
</feature>
<dbReference type="STRING" id="45067.Llan_2336"/>
<feature type="transmembrane region" description="Helical" evidence="6">
    <location>
        <begin position="82"/>
        <end position="101"/>
    </location>
</feature>
<name>A0A0W0VFQ1_9GAMM</name>
<feature type="transmembrane region" description="Helical" evidence="6">
    <location>
        <begin position="306"/>
        <end position="328"/>
    </location>
</feature>
<reference evidence="7 8" key="1">
    <citation type="submission" date="2015-11" db="EMBL/GenBank/DDBJ databases">
        <title>Genomic analysis of 38 Legionella species identifies large and diverse effector repertoires.</title>
        <authorList>
            <person name="Burstein D."/>
            <person name="Amaro F."/>
            <person name="Zusman T."/>
            <person name="Lifshitz Z."/>
            <person name="Cohen O."/>
            <person name="Gilbert J.A."/>
            <person name="Pupko T."/>
            <person name="Shuman H.A."/>
            <person name="Segal G."/>
        </authorList>
    </citation>
    <scope>NUCLEOTIDE SEQUENCE [LARGE SCALE GENOMIC DNA]</scope>
    <source>
        <strain evidence="7 8">ATCC 49751</strain>
    </source>
</reference>
<evidence type="ECO:0000256" key="3">
    <source>
        <dbReference type="ARBA" id="ARBA00022692"/>
    </source>
</evidence>
<dbReference type="RefSeq" id="WP_028372451.1">
    <property type="nucleotide sequence ID" value="NZ_CAAAJD010000004.1"/>
</dbReference>
<comment type="caution">
    <text evidence="7">The sequence shown here is derived from an EMBL/GenBank/DDBJ whole genome shotgun (WGS) entry which is preliminary data.</text>
</comment>
<evidence type="ECO:0000313" key="7">
    <source>
        <dbReference type="EMBL" id="KTD18733.1"/>
    </source>
</evidence>
<dbReference type="EMBL" id="LNYI01000057">
    <property type="protein sequence ID" value="KTD18733.1"/>
    <property type="molecule type" value="Genomic_DNA"/>
</dbReference>
<dbReference type="Proteomes" id="UP000054869">
    <property type="component" value="Unassembled WGS sequence"/>
</dbReference>
<dbReference type="eggNOG" id="COG0306">
    <property type="taxonomic scope" value="Bacteria"/>
</dbReference>
<evidence type="ECO:0000256" key="1">
    <source>
        <dbReference type="ARBA" id="ARBA00004141"/>
    </source>
</evidence>
<feature type="transmembrane region" description="Helical" evidence="6">
    <location>
        <begin position="5"/>
        <end position="25"/>
    </location>
</feature>
<sequence>MTSDILFILSVIMVAFLFDFINGFHDAANSIATIVTTGVLTPHQAVIWAAFFNFIAFMVFNLMVAKTIGSGLIDTDIVDTKLIFSALIGAIFWNIVTWYYGLPSSSSHALIGGLAGAAVAKGGITSLKISGFIKVIIGIFVSPSMGLILGLLLTFVFSRLLKYYGEEKLNQSFRGFQLASSALLSLTHGGNDAQKTMGIIAVLLFSIGWLGESFYVPFWVVISCHLVISLGTLAGGWRIVQTMGYKITELNTMRGCAAETGAAVMIFVATQYGIPVSTTHTVTGSIAGVGLINGMRGTYWPILRRIFLSWLFTIPSAGVVAAAIMLTIH</sequence>
<dbReference type="Pfam" id="PF01384">
    <property type="entry name" value="PHO4"/>
    <property type="match status" value="1"/>
</dbReference>
<dbReference type="OrthoDB" id="9779554at2"/>
<feature type="transmembrane region" description="Helical" evidence="6">
    <location>
        <begin position="45"/>
        <end position="62"/>
    </location>
</feature>
<evidence type="ECO:0000313" key="8">
    <source>
        <dbReference type="Proteomes" id="UP000054869"/>
    </source>
</evidence>
<organism evidence="7 8">
    <name type="scientific">Legionella lansingensis</name>
    <dbReference type="NCBI Taxonomy" id="45067"/>
    <lineage>
        <taxon>Bacteria</taxon>
        <taxon>Pseudomonadati</taxon>
        <taxon>Pseudomonadota</taxon>
        <taxon>Gammaproteobacteria</taxon>
        <taxon>Legionellales</taxon>
        <taxon>Legionellaceae</taxon>
        <taxon>Legionella</taxon>
    </lineage>
</organism>
<feature type="transmembrane region" description="Helical" evidence="6">
    <location>
        <begin position="136"/>
        <end position="157"/>
    </location>
</feature>
<dbReference type="GO" id="GO:0035435">
    <property type="term" value="P:phosphate ion transmembrane transport"/>
    <property type="evidence" value="ECO:0007669"/>
    <property type="project" value="TreeGrafter"/>
</dbReference>
<dbReference type="AlphaFoldDB" id="A0A0W0VFQ1"/>
<keyword evidence="2" id="KW-0813">Transport</keyword>
<dbReference type="PANTHER" id="PTHR11101">
    <property type="entry name" value="PHOSPHATE TRANSPORTER"/>
    <property type="match status" value="1"/>
</dbReference>
<dbReference type="PATRIC" id="fig|45067.4.peg.2455"/>
<dbReference type="InterPro" id="IPR001204">
    <property type="entry name" value="Phos_transporter"/>
</dbReference>
<gene>
    <name evidence="7" type="primary">pit</name>
    <name evidence="7" type="ORF">Llan_2336</name>
</gene>
<dbReference type="GO" id="GO:0005315">
    <property type="term" value="F:phosphate transmembrane transporter activity"/>
    <property type="evidence" value="ECO:0007669"/>
    <property type="project" value="InterPro"/>
</dbReference>
<evidence type="ECO:0000256" key="4">
    <source>
        <dbReference type="ARBA" id="ARBA00022989"/>
    </source>
</evidence>
<protein>
    <submittedName>
        <fullName evidence="7">Low affinity inorganic phosphate transporter</fullName>
    </submittedName>
</protein>
<proteinExistence type="predicted"/>
<evidence type="ECO:0000256" key="2">
    <source>
        <dbReference type="ARBA" id="ARBA00022448"/>
    </source>
</evidence>
<comment type="subcellular location">
    <subcellularLocation>
        <location evidence="1">Membrane</location>
        <topology evidence="1">Multi-pass membrane protein</topology>
    </subcellularLocation>
</comment>
<evidence type="ECO:0000256" key="6">
    <source>
        <dbReference type="SAM" id="Phobius"/>
    </source>
</evidence>